<evidence type="ECO:0000313" key="2">
    <source>
        <dbReference type="EMBL" id="MDP5276990.1"/>
    </source>
</evidence>
<dbReference type="EMBL" id="JAVAMP010000022">
    <property type="protein sequence ID" value="MDP5276990.1"/>
    <property type="molecule type" value="Genomic_DNA"/>
</dbReference>
<protein>
    <submittedName>
        <fullName evidence="2">Uncharacterized protein</fullName>
    </submittedName>
</protein>
<name>A0ABT9J7L4_9BACL</name>
<accession>A0ABT9J7L4</accession>
<evidence type="ECO:0000256" key="1">
    <source>
        <dbReference type="SAM" id="Phobius"/>
    </source>
</evidence>
<evidence type="ECO:0000313" key="3">
    <source>
        <dbReference type="Proteomes" id="UP001231941"/>
    </source>
</evidence>
<feature type="transmembrane region" description="Helical" evidence="1">
    <location>
        <begin position="39"/>
        <end position="59"/>
    </location>
</feature>
<keyword evidence="1" id="KW-1133">Transmembrane helix</keyword>
<keyword evidence="1" id="KW-0812">Transmembrane</keyword>
<dbReference type="Proteomes" id="UP001231941">
    <property type="component" value="Unassembled WGS sequence"/>
</dbReference>
<keyword evidence="1" id="KW-0472">Membrane</keyword>
<reference evidence="2 3" key="1">
    <citation type="submission" date="2023-08" db="EMBL/GenBank/DDBJ databases">
        <authorList>
            <person name="Park J.-S."/>
        </authorList>
    </citation>
    <scope>NUCLEOTIDE SEQUENCE [LARGE SCALE GENOMIC DNA]</scope>
    <source>
        <strain evidence="2 3">2205SS18-9</strain>
    </source>
</reference>
<sequence length="91" mass="10184">MSDDKRHLIQFWKGLGLTVIFHLIAFALSVILISMVMPMFFIGVSQLLYMIPAIVYFSYKDKGIMQGLCVGAVVTFLLNAACFGLLMLSFN</sequence>
<feature type="transmembrane region" description="Helical" evidence="1">
    <location>
        <begin position="68"/>
        <end position="90"/>
    </location>
</feature>
<dbReference type="RefSeq" id="WP_305994292.1">
    <property type="nucleotide sequence ID" value="NZ_JAVAMP010000022.1"/>
</dbReference>
<organism evidence="2 3">
    <name type="scientific">Chengkuizengella axinellae</name>
    <dbReference type="NCBI Taxonomy" id="3064388"/>
    <lineage>
        <taxon>Bacteria</taxon>
        <taxon>Bacillati</taxon>
        <taxon>Bacillota</taxon>
        <taxon>Bacilli</taxon>
        <taxon>Bacillales</taxon>
        <taxon>Paenibacillaceae</taxon>
        <taxon>Chengkuizengella</taxon>
    </lineage>
</organism>
<proteinExistence type="predicted"/>
<feature type="transmembrane region" description="Helical" evidence="1">
    <location>
        <begin position="12"/>
        <end position="33"/>
    </location>
</feature>
<keyword evidence="3" id="KW-1185">Reference proteome</keyword>
<comment type="caution">
    <text evidence="2">The sequence shown here is derived from an EMBL/GenBank/DDBJ whole genome shotgun (WGS) entry which is preliminary data.</text>
</comment>
<gene>
    <name evidence="2" type="ORF">Q5Y73_23105</name>
</gene>